<evidence type="ECO:0000313" key="7">
    <source>
        <dbReference type="EMBL" id="AGB03271.1"/>
    </source>
</evidence>
<name>L0HHN2_METFS</name>
<evidence type="ECO:0000256" key="2">
    <source>
        <dbReference type="ARBA" id="ARBA00005587"/>
    </source>
</evidence>
<dbReference type="NCBIfam" id="NF038013">
    <property type="entry name" value="AceTr_1"/>
    <property type="match status" value="1"/>
</dbReference>
<evidence type="ECO:0000256" key="5">
    <source>
        <dbReference type="ARBA" id="ARBA00023136"/>
    </source>
</evidence>
<evidence type="ECO:0000256" key="6">
    <source>
        <dbReference type="SAM" id="Phobius"/>
    </source>
</evidence>
<keyword evidence="3 6" id="KW-0812">Transmembrane</keyword>
<organism evidence="7 8">
    <name type="scientific">Methanoregula formicica (strain DSM 22288 / NBRC 105244 / SMSP)</name>
    <dbReference type="NCBI Taxonomy" id="593750"/>
    <lineage>
        <taxon>Archaea</taxon>
        <taxon>Methanobacteriati</taxon>
        <taxon>Methanobacteriota</taxon>
        <taxon>Stenosarchaea group</taxon>
        <taxon>Methanomicrobia</taxon>
        <taxon>Methanomicrobiales</taxon>
        <taxon>Methanoregulaceae</taxon>
        <taxon>Methanoregula</taxon>
    </lineage>
</organism>
<reference evidence="8" key="1">
    <citation type="submission" date="2011-12" db="EMBL/GenBank/DDBJ databases">
        <title>Complete sequence of Methanoregula formicicum SMSP.</title>
        <authorList>
            <person name="Lucas S."/>
            <person name="Han J."/>
            <person name="Lapidus A."/>
            <person name="Cheng J.-F."/>
            <person name="Goodwin L."/>
            <person name="Pitluck S."/>
            <person name="Peters L."/>
            <person name="Ovchinnikova G."/>
            <person name="Teshima H."/>
            <person name="Detter J.C."/>
            <person name="Han C."/>
            <person name="Tapia R."/>
            <person name="Land M."/>
            <person name="Hauser L."/>
            <person name="Kyrpides N."/>
            <person name="Ivanova N."/>
            <person name="Pagani I."/>
            <person name="Imachi H."/>
            <person name="Tamaki H."/>
            <person name="Sekiguchi Y."/>
            <person name="Kamagata Y."/>
            <person name="Cadillo-Quiroz H."/>
            <person name="Zinder S."/>
            <person name="Liu W.-T."/>
            <person name="Woyke T."/>
        </authorList>
    </citation>
    <scope>NUCLEOTIDE SEQUENCE [LARGE SCALE GENOMIC DNA]</scope>
    <source>
        <strain evidence="8">DSM 22288 / NBRC 105244 / SMSP</strain>
    </source>
</reference>
<dbReference type="RefSeq" id="WP_015286234.1">
    <property type="nucleotide sequence ID" value="NC_019943.1"/>
</dbReference>
<dbReference type="AlphaFoldDB" id="L0HHN2"/>
<dbReference type="eggNOG" id="arCOG03176">
    <property type="taxonomic scope" value="Archaea"/>
</dbReference>
<proteinExistence type="inferred from homology"/>
<feature type="transmembrane region" description="Helical" evidence="6">
    <location>
        <begin position="133"/>
        <end position="151"/>
    </location>
</feature>
<evidence type="ECO:0000256" key="1">
    <source>
        <dbReference type="ARBA" id="ARBA00004141"/>
    </source>
</evidence>
<dbReference type="Proteomes" id="UP000010824">
    <property type="component" value="Chromosome"/>
</dbReference>
<evidence type="ECO:0000256" key="4">
    <source>
        <dbReference type="ARBA" id="ARBA00022989"/>
    </source>
</evidence>
<dbReference type="InterPro" id="IPR047623">
    <property type="entry name" value="SatP"/>
</dbReference>
<feature type="transmembrane region" description="Helical" evidence="6">
    <location>
        <begin position="107"/>
        <end position="126"/>
    </location>
</feature>
<dbReference type="PROSITE" id="PS01114">
    <property type="entry name" value="GPR1_FUN34_YAAH"/>
    <property type="match status" value="1"/>
</dbReference>
<sequence length="195" mass="21185">MESDEGKHEIRIIDTTGNPAPLGLLAFGMTTVMLNLHNAGLFALGSMIFAMGIFYGGIAQIIAGIMEWKKNNTFGTLAFISYGFFWISLVGLIVMPKLGMSDVFGKMDFLAFLGIWGLFSFVMWIITWRIGMALNVVFGLLVLLFLLLIIGNATGNILILTIAGIEGIICGLSAMYAGLGQVMNEVYKEKVINLG</sequence>
<dbReference type="GO" id="GO:0005886">
    <property type="term" value="C:plasma membrane"/>
    <property type="evidence" value="ECO:0007669"/>
    <property type="project" value="TreeGrafter"/>
</dbReference>
<evidence type="ECO:0000256" key="3">
    <source>
        <dbReference type="ARBA" id="ARBA00022692"/>
    </source>
</evidence>
<feature type="transmembrane region" description="Helical" evidence="6">
    <location>
        <begin position="74"/>
        <end position="95"/>
    </location>
</feature>
<dbReference type="GO" id="GO:0071422">
    <property type="term" value="P:succinate transmembrane transport"/>
    <property type="evidence" value="ECO:0007669"/>
    <property type="project" value="TreeGrafter"/>
</dbReference>
<dbReference type="HOGENOM" id="CLU_051062_3_0_2"/>
<feature type="transmembrane region" description="Helical" evidence="6">
    <location>
        <begin position="157"/>
        <end position="179"/>
    </location>
</feature>
<dbReference type="PANTHER" id="PTHR30178">
    <property type="entry name" value="INNER MEMBRANE PROTEIN YAAH"/>
    <property type="match status" value="1"/>
</dbReference>
<dbReference type="InParanoid" id="L0HHN2"/>
<dbReference type="PANTHER" id="PTHR30178:SF3">
    <property type="entry name" value="SUCCINATE-ACETATE_PROTON SYMPORTER SATP"/>
    <property type="match status" value="1"/>
</dbReference>
<dbReference type="GO" id="GO:0015360">
    <property type="term" value="F:acetate:proton symporter activity"/>
    <property type="evidence" value="ECO:0007669"/>
    <property type="project" value="TreeGrafter"/>
</dbReference>
<dbReference type="STRING" id="593750.Metfor_2266"/>
<protein>
    <submittedName>
        <fullName evidence="7">Putative membrane protein</fullName>
    </submittedName>
</protein>
<comment type="subcellular location">
    <subcellularLocation>
        <location evidence="1">Membrane</location>
        <topology evidence="1">Multi-pass membrane protein</topology>
    </subcellularLocation>
</comment>
<keyword evidence="4 6" id="KW-1133">Transmembrane helix</keyword>
<accession>L0HHN2</accession>
<evidence type="ECO:0000313" key="8">
    <source>
        <dbReference type="Proteomes" id="UP000010824"/>
    </source>
</evidence>
<feature type="transmembrane region" description="Helical" evidence="6">
    <location>
        <begin position="39"/>
        <end position="62"/>
    </location>
</feature>
<dbReference type="InterPro" id="IPR047622">
    <property type="entry name" value="GPR1_FUN34_YAAH"/>
</dbReference>
<dbReference type="EMBL" id="CP003167">
    <property type="protein sequence ID" value="AGB03271.1"/>
    <property type="molecule type" value="Genomic_DNA"/>
</dbReference>
<keyword evidence="5 6" id="KW-0472">Membrane</keyword>
<gene>
    <name evidence="7" type="ordered locus">Metfor_2266</name>
</gene>
<dbReference type="OrthoDB" id="53209at2157"/>
<dbReference type="GeneID" id="14309658"/>
<reference evidence="7 8" key="2">
    <citation type="journal article" date="2014" name="Genome Announc.">
        <title>Complete Genome Sequence of Methanoregula formicica SMSPT, a Mesophilic Hydrogenotrophic Methanogen Isolated from a Methanogenic Upflow Anaerobic Sludge Blanket Reactor.</title>
        <authorList>
            <person name="Yamamoto K."/>
            <person name="Tamaki H."/>
            <person name="Cadillo-Quiroz H."/>
            <person name="Imachi H."/>
            <person name="Kyrpides N."/>
            <person name="Woyke T."/>
            <person name="Goodwin L."/>
            <person name="Zinder S.H."/>
            <person name="Kamagata Y."/>
            <person name="Liu W.T."/>
        </authorList>
    </citation>
    <scope>NUCLEOTIDE SEQUENCE [LARGE SCALE GENOMIC DNA]</scope>
    <source>
        <strain evidence="8">DSM 22288 / NBRC 105244 / SMSP</strain>
    </source>
</reference>
<dbReference type="Pfam" id="PF01184">
    <property type="entry name" value="Gpr1_Fun34_YaaH"/>
    <property type="match status" value="1"/>
</dbReference>
<dbReference type="InterPro" id="IPR000791">
    <property type="entry name" value="Gpr1/Fun34/SatP-like"/>
</dbReference>
<keyword evidence="8" id="KW-1185">Reference proteome</keyword>
<dbReference type="KEGG" id="mfo:Metfor_2266"/>
<comment type="similarity">
    <text evidence="2">Belongs to the acetate uptake transporter (AceTr) (TC 2.A.96) family.</text>
</comment>